<organism evidence="5">
    <name type="scientific">hydrothermal vent metagenome</name>
    <dbReference type="NCBI Taxonomy" id="652676"/>
    <lineage>
        <taxon>unclassified sequences</taxon>
        <taxon>metagenomes</taxon>
        <taxon>ecological metagenomes</taxon>
    </lineage>
</organism>
<dbReference type="InterPro" id="IPR027417">
    <property type="entry name" value="P-loop_NTPase"/>
</dbReference>
<dbReference type="GO" id="GO:0016887">
    <property type="term" value="F:ATP hydrolysis activity"/>
    <property type="evidence" value="ECO:0007669"/>
    <property type="project" value="TreeGrafter"/>
</dbReference>
<dbReference type="Gene3D" id="3.40.50.300">
    <property type="entry name" value="P-loop containing nucleotide triphosphate hydrolases"/>
    <property type="match status" value="1"/>
</dbReference>
<dbReference type="InterPro" id="IPR033875">
    <property type="entry name" value="FlhG"/>
</dbReference>
<dbReference type="InterPro" id="IPR025669">
    <property type="entry name" value="AAA_dom"/>
</dbReference>
<dbReference type="Pfam" id="PF13614">
    <property type="entry name" value="AAA_31"/>
    <property type="match status" value="1"/>
</dbReference>
<dbReference type="InterPro" id="IPR025501">
    <property type="entry name" value="MinD_FleN"/>
</dbReference>
<reference evidence="5" key="1">
    <citation type="submission" date="2018-06" db="EMBL/GenBank/DDBJ databases">
        <authorList>
            <person name="Zhirakovskaya E."/>
        </authorList>
    </citation>
    <scope>NUCLEOTIDE SEQUENCE</scope>
</reference>
<dbReference type="PIRSF" id="PIRSF003092">
    <property type="entry name" value="MinD"/>
    <property type="match status" value="1"/>
</dbReference>
<evidence type="ECO:0000313" key="5">
    <source>
        <dbReference type="EMBL" id="VAX17215.1"/>
    </source>
</evidence>
<sequence>MDQAGTLRRLSRGMGRGSIREASSHSTKLRGLAVASGKGGVGKTNTVANLALSLSRMGKKTLVFDADMGLGNIHILLGLVPRYTLQHVISGERSMQEILIKGPGGIDVLPAGSGARQYNDLNGEEMLILKTELEVLEEKYDYVLFDIGAGISNNVMYFCSAVEDTAIITSTEPTSFADAYAVMKVLSKEYDKREFKLIVNSVRKASEGQEVYNRLSQVSDRFGLNIRIDYLGHIFADKSVPDAVRRQRLFTDIYPTSEASVCIHNIAKMLTQTLSPSDIEWGRIFA</sequence>
<protein>
    <submittedName>
        <fullName evidence="5">Flagellar synthesis regulator FleN</fullName>
    </submittedName>
</protein>
<keyword evidence="5" id="KW-0282">Flagellum</keyword>
<evidence type="ECO:0000259" key="4">
    <source>
        <dbReference type="Pfam" id="PF13614"/>
    </source>
</evidence>
<dbReference type="PANTHER" id="PTHR43384">
    <property type="entry name" value="SEPTUM SITE-DETERMINING PROTEIN MIND HOMOLOG, CHLOROPLASTIC-RELATED"/>
    <property type="match status" value="1"/>
</dbReference>
<name>A0A3B1CEN5_9ZZZZ</name>
<dbReference type="GO" id="GO:0009898">
    <property type="term" value="C:cytoplasmic side of plasma membrane"/>
    <property type="evidence" value="ECO:0007669"/>
    <property type="project" value="TreeGrafter"/>
</dbReference>
<keyword evidence="1" id="KW-0547">Nucleotide-binding</keyword>
<evidence type="ECO:0000256" key="1">
    <source>
        <dbReference type="ARBA" id="ARBA00022741"/>
    </source>
</evidence>
<dbReference type="GO" id="GO:0051782">
    <property type="term" value="P:negative regulation of cell division"/>
    <property type="evidence" value="ECO:0007669"/>
    <property type="project" value="TreeGrafter"/>
</dbReference>
<gene>
    <name evidence="5" type="ORF">MNBD_NITROSPINAE04-1840</name>
</gene>
<dbReference type="SUPFAM" id="SSF52540">
    <property type="entry name" value="P-loop containing nucleoside triphosphate hydrolases"/>
    <property type="match status" value="1"/>
</dbReference>
<dbReference type="PANTHER" id="PTHR43384:SF4">
    <property type="entry name" value="CELLULOSE BIOSYNTHESIS PROTEIN BCSQ-RELATED"/>
    <property type="match status" value="1"/>
</dbReference>
<dbReference type="GO" id="GO:0005524">
    <property type="term" value="F:ATP binding"/>
    <property type="evidence" value="ECO:0007669"/>
    <property type="project" value="UniProtKB-KW"/>
</dbReference>
<evidence type="ECO:0000256" key="2">
    <source>
        <dbReference type="ARBA" id="ARBA00022840"/>
    </source>
</evidence>
<keyword evidence="5" id="KW-0966">Cell projection</keyword>
<feature type="region of interest" description="Disordered" evidence="3">
    <location>
        <begin position="1"/>
        <end position="25"/>
    </location>
</feature>
<evidence type="ECO:0000256" key="3">
    <source>
        <dbReference type="SAM" id="MobiDB-lite"/>
    </source>
</evidence>
<keyword evidence="5" id="KW-0969">Cilium</keyword>
<keyword evidence="2" id="KW-0067">ATP-binding</keyword>
<dbReference type="AlphaFoldDB" id="A0A3B1CEN5"/>
<accession>A0A3B1CEN5</accession>
<dbReference type="GO" id="GO:0005829">
    <property type="term" value="C:cytosol"/>
    <property type="evidence" value="ECO:0007669"/>
    <property type="project" value="TreeGrafter"/>
</dbReference>
<dbReference type="InterPro" id="IPR050625">
    <property type="entry name" value="ParA/MinD_ATPase"/>
</dbReference>
<dbReference type="CDD" id="cd02038">
    <property type="entry name" value="FlhG-like"/>
    <property type="match status" value="1"/>
</dbReference>
<dbReference type="EMBL" id="UOGA01000089">
    <property type="protein sequence ID" value="VAX17215.1"/>
    <property type="molecule type" value="Genomic_DNA"/>
</dbReference>
<feature type="domain" description="AAA" evidence="4">
    <location>
        <begin position="32"/>
        <end position="152"/>
    </location>
</feature>
<proteinExistence type="predicted"/>